<organism evidence="2 3">
    <name type="scientific">Hyalangium minutum</name>
    <dbReference type="NCBI Taxonomy" id="394096"/>
    <lineage>
        <taxon>Bacteria</taxon>
        <taxon>Pseudomonadati</taxon>
        <taxon>Myxococcota</taxon>
        <taxon>Myxococcia</taxon>
        <taxon>Myxococcales</taxon>
        <taxon>Cystobacterineae</taxon>
        <taxon>Archangiaceae</taxon>
        <taxon>Hyalangium</taxon>
    </lineage>
</organism>
<evidence type="ECO:0000313" key="3">
    <source>
        <dbReference type="Proteomes" id="UP000028725"/>
    </source>
</evidence>
<keyword evidence="3" id="KW-1185">Reference proteome</keyword>
<comment type="caution">
    <text evidence="2">The sequence shown here is derived from an EMBL/GenBank/DDBJ whole genome shotgun (WGS) entry which is preliminary data.</text>
</comment>
<dbReference type="RefSeq" id="WP_044199297.1">
    <property type="nucleotide sequence ID" value="NZ_JMCB01000031.1"/>
</dbReference>
<dbReference type="AlphaFoldDB" id="A0A085VXD9"/>
<evidence type="ECO:0000313" key="2">
    <source>
        <dbReference type="EMBL" id="KFE60102.1"/>
    </source>
</evidence>
<dbReference type="Proteomes" id="UP000028725">
    <property type="component" value="Unassembled WGS sequence"/>
</dbReference>
<evidence type="ECO:0000256" key="1">
    <source>
        <dbReference type="SAM" id="MobiDB-lite"/>
    </source>
</evidence>
<sequence>MNEVAIRLQRDVRTVEHWCERGLLHSTALAGGYGGVWVAVTDEGWPVDGPNVKAYSETRSEACRQREAEKAARTNAELAEPTKSARRRKQN</sequence>
<accession>A0A085VXD9</accession>
<proteinExistence type="predicted"/>
<reference evidence="2 3" key="1">
    <citation type="submission" date="2014-04" db="EMBL/GenBank/DDBJ databases">
        <title>Genome assembly of Hyalangium minutum DSM 14724.</title>
        <authorList>
            <person name="Sharma G."/>
            <person name="Subramanian S."/>
        </authorList>
    </citation>
    <scope>NUCLEOTIDE SEQUENCE [LARGE SCALE GENOMIC DNA]</scope>
    <source>
        <strain evidence="2 3">DSM 14724</strain>
    </source>
</reference>
<protein>
    <submittedName>
        <fullName evidence="2">Uncharacterized protein</fullName>
    </submittedName>
</protein>
<name>A0A085VXD9_9BACT</name>
<feature type="region of interest" description="Disordered" evidence="1">
    <location>
        <begin position="64"/>
        <end position="91"/>
    </location>
</feature>
<gene>
    <name evidence="2" type="ORF">DB31_5973</name>
</gene>
<dbReference type="EMBL" id="JMCB01000031">
    <property type="protein sequence ID" value="KFE60102.1"/>
    <property type="molecule type" value="Genomic_DNA"/>
</dbReference>